<sequence>MNARGLSSTCRRPPSVSVVVLLALQLAAGNAIPRETGAVEWPRTAPCPSPTPTWTPKLGRRALSNTVCGYIGGDPALPATCREGSYCAVDVRHGAVGCCPDGGACTTGIFTGCVDGNSGPQTVRNPYLYTCAGGDVCYKNNFDGGFFQYGCGTASNLATNVATAAPGRPPLRLSYITLSFTAAATSTAPSTTGGSSDSAVKSDSGLQSTPLSPPASATDEPTAPDKDGGSVNTAVIVGGIVGGIVLLAALFALAALFMRRRKQNARNGPGSSQDTSYISSPMAQPGHNFLPLQSSYQAQEADTRQQGPLEYGHGLGASRSHDDASRWQAHLHHKPLPQVGVESTNRYQGPDPDCVPLTREAYDFPGAYNAPMPDVRDDMHQRANMDDMGTHPASRRKRTVEGILWQQNRRNTRNVSWL</sequence>
<evidence type="ECO:0000313" key="4">
    <source>
        <dbReference type="EMBL" id="KYK59177.1"/>
    </source>
</evidence>
<keyword evidence="5" id="KW-1185">Reference proteome</keyword>
<keyword evidence="2" id="KW-0812">Transmembrane</keyword>
<keyword evidence="2" id="KW-0472">Membrane</keyword>
<keyword evidence="3" id="KW-0732">Signal</keyword>
<feature type="compositionally biased region" description="Polar residues" evidence="1">
    <location>
        <begin position="265"/>
        <end position="282"/>
    </location>
</feature>
<feature type="region of interest" description="Disordered" evidence="1">
    <location>
        <begin position="186"/>
        <end position="229"/>
    </location>
</feature>
<feature type="compositionally biased region" description="Polar residues" evidence="1">
    <location>
        <begin position="291"/>
        <end position="306"/>
    </location>
</feature>
<feature type="region of interest" description="Disordered" evidence="1">
    <location>
        <begin position="264"/>
        <end position="326"/>
    </location>
</feature>
<accession>A0A151GPY9</accession>
<keyword evidence="2" id="KW-1133">Transmembrane helix</keyword>
<evidence type="ECO:0000256" key="3">
    <source>
        <dbReference type="SAM" id="SignalP"/>
    </source>
</evidence>
<comment type="caution">
    <text evidence="4">The sequence shown here is derived from an EMBL/GenBank/DDBJ whole genome shotgun (WGS) entry which is preliminary data.</text>
</comment>
<protein>
    <submittedName>
        <fullName evidence="4">Uncharacterized protein</fullName>
    </submittedName>
</protein>
<proteinExistence type="predicted"/>
<dbReference type="Proteomes" id="UP000076580">
    <property type="component" value="Chromosome 01"/>
</dbReference>
<name>A0A151GPY9_DRECN</name>
<reference evidence="4 5" key="1">
    <citation type="journal article" date="2016" name="Sci. Rep.">
        <title>Insights into Adaptations to a Near-Obligate Nematode Endoparasitic Lifestyle from the Finished Genome of Drechmeria coniospora.</title>
        <authorList>
            <person name="Zhang L."/>
            <person name="Zhou Z."/>
            <person name="Guo Q."/>
            <person name="Fokkens L."/>
            <person name="Miskei M."/>
            <person name="Pocsi I."/>
            <person name="Zhang W."/>
            <person name="Chen M."/>
            <person name="Wang L."/>
            <person name="Sun Y."/>
            <person name="Donzelli B.G."/>
            <person name="Gibson D.M."/>
            <person name="Nelson D.R."/>
            <person name="Luo J.G."/>
            <person name="Rep M."/>
            <person name="Liu H."/>
            <person name="Yang S."/>
            <person name="Wang J."/>
            <person name="Krasnoff S.B."/>
            <person name="Xu Y."/>
            <person name="Molnar I."/>
            <person name="Lin M."/>
        </authorList>
    </citation>
    <scope>NUCLEOTIDE SEQUENCE [LARGE SCALE GENOMIC DNA]</scope>
    <source>
        <strain evidence="4 5">ARSEF 6962</strain>
    </source>
</reference>
<dbReference type="EMBL" id="LAYC01000001">
    <property type="protein sequence ID" value="KYK59177.1"/>
    <property type="molecule type" value="Genomic_DNA"/>
</dbReference>
<feature type="transmembrane region" description="Helical" evidence="2">
    <location>
        <begin position="234"/>
        <end position="257"/>
    </location>
</feature>
<dbReference type="GeneID" id="63712950"/>
<evidence type="ECO:0000313" key="5">
    <source>
        <dbReference type="Proteomes" id="UP000076580"/>
    </source>
</evidence>
<feature type="signal peptide" evidence="3">
    <location>
        <begin position="1"/>
        <end position="29"/>
    </location>
</feature>
<organism evidence="4 5">
    <name type="scientific">Drechmeria coniospora</name>
    <name type="common">Nematophagous fungus</name>
    <name type="synonym">Meria coniospora</name>
    <dbReference type="NCBI Taxonomy" id="98403"/>
    <lineage>
        <taxon>Eukaryota</taxon>
        <taxon>Fungi</taxon>
        <taxon>Dikarya</taxon>
        <taxon>Ascomycota</taxon>
        <taxon>Pezizomycotina</taxon>
        <taxon>Sordariomycetes</taxon>
        <taxon>Hypocreomycetidae</taxon>
        <taxon>Hypocreales</taxon>
        <taxon>Ophiocordycipitaceae</taxon>
        <taxon>Drechmeria</taxon>
    </lineage>
</organism>
<feature type="chain" id="PRO_5007580875" evidence="3">
    <location>
        <begin position="30"/>
        <end position="418"/>
    </location>
</feature>
<gene>
    <name evidence="4" type="ORF">DCS_00307</name>
</gene>
<evidence type="ECO:0000256" key="1">
    <source>
        <dbReference type="SAM" id="MobiDB-lite"/>
    </source>
</evidence>
<dbReference type="STRING" id="98403.A0A151GPY9"/>
<dbReference type="AlphaFoldDB" id="A0A151GPY9"/>
<evidence type="ECO:0000256" key="2">
    <source>
        <dbReference type="SAM" id="Phobius"/>
    </source>
</evidence>
<dbReference type="RefSeq" id="XP_040658529.1">
    <property type="nucleotide sequence ID" value="XM_040797646.1"/>
</dbReference>
<dbReference type="InParanoid" id="A0A151GPY9"/>
<feature type="compositionally biased region" description="Low complexity" evidence="1">
    <location>
        <begin position="186"/>
        <end position="199"/>
    </location>
</feature>